<protein>
    <recommendedName>
        <fullName evidence="4">Reverse transcriptase</fullName>
    </recommendedName>
</protein>
<organism evidence="2 3">
    <name type="scientific">Spodoptera exigua</name>
    <name type="common">Beet armyworm</name>
    <name type="synonym">Noctua fulgens</name>
    <dbReference type="NCBI Taxonomy" id="7107"/>
    <lineage>
        <taxon>Eukaryota</taxon>
        <taxon>Metazoa</taxon>
        <taxon>Ecdysozoa</taxon>
        <taxon>Arthropoda</taxon>
        <taxon>Hexapoda</taxon>
        <taxon>Insecta</taxon>
        <taxon>Pterygota</taxon>
        <taxon>Neoptera</taxon>
        <taxon>Endopterygota</taxon>
        <taxon>Lepidoptera</taxon>
        <taxon>Glossata</taxon>
        <taxon>Ditrysia</taxon>
        <taxon>Noctuoidea</taxon>
        <taxon>Noctuidae</taxon>
        <taxon>Amphipyrinae</taxon>
        <taxon>Spodoptera</taxon>
    </lineage>
</organism>
<dbReference type="Proteomes" id="UP000814243">
    <property type="component" value="Unassembled WGS sequence"/>
</dbReference>
<gene>
    <name evidence="2" type="ORF">HF086_000129</name>
</gene>
<sequence>MQGTAAGNPVQNSPNFSLKIQASPKKKSKSAKSSSRPLTIPPPAPTSGVEYVNQDAYVKSQDVVNNQSEWVEVRRKQARASLPGVLRGTAAPGTTSLRASERWRYLHLYYVQEGTTVEQVHAHLHSICGSDVCTVEELKPRGRYSSFKLGVPSKCANSVMAPSNWAEDILVRKDRLGDSGWGECSWLCETASQQILIHFVTSVDCNSLIMCGRTTKKQNNRGGMLDLVLSDLSLDQMLVSVGPEPLVPIDEYHPPIEVLIRFPCGSVATPVPSSSPAPLSTSSRYSWNWRKADLQGLYTALQHLDWSELFLFNDIEIAIDIFYTNLYNCISLYVPVKTNRIKYSKYVYPKWYTPDIIHNIRQKYYHLKRYKADGNMFNKELFKYYRWHVKNLIDNAYKQHLHLTERKIADDPAKFWEFIKDRKNDRRFVEFYSFRNEEVTGQAAADAFAEYFSSVFQSEVPLLNPLDASLAASIHADATLISVSEFSESDLRLAARRLKPKSSGGPDGMMDGSGLSCEGFLGVETSADCEALQRDIDVVGDWSSENRLPFNIEKCKTISFSRKRQLINAAYTLSDAALQRVSDIRDLGLQLDSRLNFHDHVTAICKKANKMLGFVMRTSSEFNNLGVATVLYNAYIRSKLEYGGIVWAPSEEKYNIMLERVQRKFARWLYKKRYGYYPYLYPSSFVAGMVDLETLKFRRVVQTIAHYLSIVHHKVDNPIVLGMVRLLVPKRLAWNEQGTVAPRRRPRLLWWPQTRTNYALHAPTVRALGLIEDMIARDNDIDIFADHFKMLCAKTETFVNESVCDFYY</sequence>
<comment type="caution">
    <text evidence="2">The sequence shown here is derived from an EMBL/GenBank/DDBJ whole genome shotgun (WGS) entry which is preliminary data.</text>
</comment>
<proteinExistence type="predicted"/>
<name>A0A922M750_SPOEX</name>
<feature type="region of interest" description="Disordered" evidence="1">
    <location>
        <begin position="1"/>
        <end position="47"/>
    </location>
</feature>
<feature type="compositionally biased region" description="Polar residues" evidence="1">
    <location>
        <begin position="1"/>
        <end position="20"/>
    </location>
</feature>
<dbReference type="AlphaFoldDB" id="A0A922M750"/>
<accession>A0A922M750</accession>
<dbReference type="PRINTS" id="PR01345">
    <property type="entry name" value="CERVTRCPTASE"/>
</dbReference>
<evidence type="ECO:0000313" key="2">
    <source>
        <dbReference type="EMBL" id="KAH9631086.1"/>
    </source>
</evidence>
<evidence type="ECO:0000256" key="1">
    <source>
        <dbReference type="SAM" id="MobiDB-lite"/>
    </source>
</evidence>
<evidence type="ECO:0000313" key="3">
    <source>
        <dbReference type="Proteomes" id="UP000814243"/>
    </source>
</evidence>
<evidence type="ECO:0008006" key="4">
    <source>
        <dbReference type="Google" id="ProtNLM"/>
    </source>
</evidence>
<dbReference type="PANTHER" id="PTHR33332">
    <property type="entry name" value="REVERSE TRANSCRIPTASE DOMAIN-CONTAINING PROTEIN"/>
    <property type="match status" value="1"/>
</dbReference>
<reference evidence="2" key="1">
    <citation type="journal article" date="2021" name="G3 (Bethesda)">
        <title>Genome and transcriptome analysis of the beet armyworm Spodoptera exigua reveals targets for pest control. .</title>
        <authorList>
            <person name="Simon S."/>
            <person name="Breeschoten T."/>
            <person name="Jansen H.J."/>
            <person name="Dirks R.P."/>
            <person name="Schranz M.E."/>
            <person name="Ros V.I.D."/>
        </authorList>
    </citation>
    <scope>NUCLEOTIDE SEQUENCE</scope>
    <source>
        <strain evidence="2">TB_SE_WUR_2020</strain>
    </source>
</reference>
<dbReference type="EMBL" id="JACEFF010000779">
    <property type="protein sequence ID" value="KAH9631086.1"/>
    <property type="molecule type" value="Genomic_DNA"/>
</dbReference>